<organism evidence="2 3">
    <name type="scientific">Massilia psychrophila</name>
    <dbReference type="NCBI Taxonomy" id="1603353"/>
    <lineage>
        <taxon>Bacteria</taxon>
        <taxon>Pseudomonadati</taxon>
        <taxon>Pseudomonadota</taxon>
        <taxon>Betaproteobacteria</taxon>
        <taxon>Burkholderiales</taxon>
        <taxon>Oxalobacteraceae</taxon>
        <taxon>Telluria group</taxon>
        <taxon>Massilia</taxon>
    </lineage>
</organism>
<dbReference type="SUPFAM" id="SSF143422">
    <property type="entry name" value="Transposase IS200-like"/>
    <property type="match status" value="1"/>
</dbReference>
<sequence length="285" mass="32729">MTRPLRIEFPGALYHVTARGDQLNAIYRDDTDRYSWLDVLGLVCARFHLVVHAYCLMTNHYHLMLETAEGNLSQGMRQLNGIYSQRVNRRHHLVGHVFQGRYKAVLVQKETHLLELARYIVLNPLRAGMVASDAEWHWSSHHFMLDPAGKPDWLETQWLLGQFGLSLDRAVERYRQFVAAGAGMQSPLRQMQYQLILGDEQFASQHRGRQHGAVLDDVVRSQRRIAAMTLAEYEAGFAERDEAMARAYYSTAFTMAEIGKHFGVTYKTVSRAVIRYEGDFARVQG</sequence>
<dbReference type="Gene3D" id="3.30.70.1290">
    <property type="entry name" value="Transposase IS200-like"/>
    <property type="match status" value="1"/>
</dbReference>
<evidence type="ECO:0000313" key="2">
    <source>
        <dbReference type="EMBL" id="PIL40677.1"/>
    </source>
</evidence>
<dbReference type="GO" id="GO:0006313">
    <property type="term" value="P:DNA transposition"/>
    <property type="evidence" value="ECO:0007669"/>
    <property type="project" value="InterPro"/>
</dbReference>
<dbReference type="InterPro" id="IPR036515">
    <property type="entry name" value="Transposase_17_sf"/>
</dbReference>
<protein>
    <submittedName>
        <fullName evidence="2">Addiction module toxin RelE</fullName>
    </submittedName>
</protein>
<accession>A0A2G8T3Q4</accession>
<dbReference type="SMART" id="SM01321">
    <property type="entry name" value="Y1_Tnp"/>
    <property type="match status" value="1"/>
</dbReference>
<name>A0A2G8T3Q4_9BURK</name>
<keyword evidence="3" id="KW-1185">Reference proteome</keyword>
<dbReference type="PANTHER" id="PTHR34322:SF2">
    <property type="entry name" value="TRANSPOSASE IS200-LIKE DOMAIN-CONTAINING PROTEIN"/>
    <property type="match status" value="1"/>
</dbReference>
<comment type="caution">
    <text evidence="2">The sequence shown here is derived from an EMBL/GenBank/DDBJ whole genome shotgun (WGS) entry which is preliminary data.</text>
</comment>
<dbReference type="InterPro" id="IPR002686">
    <property type="entry name" value="Transposase_17"/>
</dbReference>
<proteinExistence type="predicted"/>
<feature type="domain" description="Transposase IS200-like" evidence="1">
    <location>
        <begin position="9"/>
        <end position="123"/>
    </location>
</feature>
<dbReference type="RefSeq" id="WP_099915058.1">
    <property type="nucleotide sequence ID" value="NZ_BMHS01000002.1"/>
</dbReference>
<dbReference type="GO" id="GO:0004803">
    <property type="term" value="F:transposase activity"/>
    <property type="evidence" value="ECO:0007669"/>
    <property type="project" value="InterPro"/>
</dbReference>
<dbReference type="EMBL" id="PDOB01000006">
    <property type="protein sequence ID" value="PIL40677.1"/>
    <property type="molecule type" value="Genomic_DNA"/>
</dbReference>
<dbReference type="OrthoDB" id="9814067at2"/>
<dbReference type="Proteomes" id="UP000228593">
    <property type="component" value="Unassembled WGS sequence"/>
</dbReference>
<reference evidence="2 3" key="1">
    <citation type="submission" date="2017-10" db="EMBL/GenBank/DDBJ databases">
        <title>Massilia psychrophilum sp. nov., a novel purple-pigmented bacterium isolated from Tianshan glacier, Xinjiang Municipality, China.</title>
        <authorList>
            <person name="Wang H."/>
        </authorList>
    </citation>
    <scope>NUCLEOTIDE SEQUENCE [LARGE SCALE GENOMIC DNA]</scope>
    <source>
        <strain evidence="2 3">JCM 30813</strain>
    </source>
</reference>
<dbReference type="GO" id="GO:0003677">
    <property type="term" value="F:DNA binding"/>
    <property type="evidence" value="ECO:0007669"/>
    <property type="project" value="InterPro"/>
</dbReference>
<evidence type="ECO:0000259" key="1">
    <source>
        <dbReference type="SMART" id="SM01321"/>
    </source>
</evidence>
<gene>
    <name evidence="2" type="ORF">CR103_05750</name>
</gene>
<dbReference type="Pfam" id="PF01797">
    <property type="entry name" value="Y1_Tnp"/>
    <property type="match status" value="1"/>
</dbReference>
<dbReference type="AlphaFoldDB" id="A0A2G8T3Q4"/>
<dbReference type="PANTHER" id="PTHR34322">
    <property type="entry name" value="TRANSPOSASE, Y1_TNP DOMAIN-CONTAINING"/>
    <property type="match status" value="1"/>
</dbReference>
<evidence type="ECO:0000313" key="3">
    <source>
        <dbReference type="Proteomes" id="UP000228593"/>
    </source>
</evidence>